<dbReference type="AlphaFoldDB" id="A0A9D4A813"/>
<dbReference type="PANTHER" id="PTHR31579">
    <property type="entry name" value="OS03G0796600 PROTEIN"/>
    <property type="match status" value="1"/>
</dbReference>
<dbReference type="Pfam" id="PF04720">
    <property type="entry name" value="PDDEXK_6"/>
    <property type="match status" value="1"/>
</dbReference>
<gene>
    <name evidence="1" type="ORF">J1N35_014814</name>
</gene>
<accession>A0A9D4A813</accession>
<reference evidence="1 2" key="1">
    <citation type="journal article" date="2021" name="Plant Biotechnol. J.">
        <title>Multi-omics assisted identification of the key and species-specific regulatory components of drought-tolerant mechanisms in Gossypium stocksii.</title>
        <authorList>
            <person name="Yu D."/>
            <person name="Ke L."/>
            <person name="Zhang D."/>
            <person name="Wu Y."/>
            <person name="Sun Y."/>
            <person name="Mei J."/>
            <person name="Sun J."/>
            <person name="Sun Y."/>
        </authorList>
    </citation>
    <scope>NUCLEOTIDE SEQUENCE [LARGE SCALE GENOMIC DNA]</scope>
    <source>
        <strain evidence="2">cv. E1</strain>
        <tissue evidence="1">Leaf</tissue>
    </source>
</reference>
<protein>
    <submittedName>
        <fullName evidence="1">Uncharacterized protein</fullName>
    </submittedName>
</protein>
<comment type="caution">
    <text evidence="1">The sequence shown here is derived from an EMBL/GenBank/DDBJ whole genome shotgun (WGS) entry which is preliminary data.</text>
</comment>
<dbReference type="Proteomes" id="UP000828251">
    <property type="component" value="Unassembled WGS sequence"/>
</dbReference>
<proteinExistence type="predicted"/>
<evidence type="ECO:0000313" key="2">
    <source>
        <dbReference type="Proteomes" id="UP000828251"/>
    </source>
</evidence>
<dbReference type="PANTHER" id="PTHR31579:SF39">
    <property type="entry name" value="OS01G0973600 PROTEIN"/>
    <property type="match status" value="1"/>
</dbReference>
<organism evidence="1 2">
    <name type="scientific">Gossypium stocksii</name>
    <dbReference type="NCBI Taxonomy" id="47602"/>
    <lineage>
        <taxon>Eukaryota</taxon>
        <taxon>Viridiplantae</taxon>
        <taxon>Streptophyta</taxon>
        <taxon>Embryophyta</taxon>
        <taxon>Tracheophyta</taxon>
        <taxon>Spermatophyta</taxon>
        <taxon>Magnoliopsida</taxon>
        <taxon>eudicotyledons</taxon>
        <taxon>Gunneridae</taxon>
        <taxon>Pentapetalae</taxon>
        <taxon>rosids</taxon>
        <taxon>malvids</taxon>
        <taxon>Malvales</taxon>
        <taxon>Malvaceae</taxon>
        <taxon>Malvoideae</taxon>
        <taxon>Gossypium</taxon>
    </lineage>
</organism>
<sequence>MGEADLHSGKLGPCNASCFRYSLVKLLRLSGYDVVVCVSRWQRSSKVLGGDHQYIDVVNYNNGNFERVIIDIDFPNHFKIARVVDSYN</sequence>
<keyword evidence="2" id="KW-1185">Reference proteome</keyword>
<dbReference type="OrthoDB" id="691424at2759"/>
<dbReference type="InterPro" id="IPR006502">
    <property type="entry name" value="PDDEXK-like"/>
</dbReference>
<name>A0A9D4A813_9ROSI</name>
<dbReference type="EMBL" id="JAIQCV010000005">
    <property type="protein sequence ID" value="KAH1097893.1"/>
    <property type="molecule type" value="Genomic_DNA"/>
</dbReference>
<evidence type="ECO:0000313" key="1">
    <source>
        <dbReference type="EMBL" id="KAH1097893.1"/>
    </source>
</evidence>